<evidence type="ECO:0000313" key="2">
    <source>
        <dbReference type="Proteomes" id="UP001203342"/>
    </source>
</evidence>
<name>A0ABT0TE22_9FLAO</name>
<evidence type="ECO:0008006" key="3">
    <source>
        <dbReference type="Google" id="ProtNLM"/>
    </source>
</evidence>
<dbReference type="RefSeq" id="WP_250579756.1">
    <property type="nucleotide sequence ID" value="NZ_JAMLJN010000001.1"/>
</dbReference>
<organism evidence="1 2">
    <name type="scientific">Flavobacterium fragile</name>
    <dbReference type="NCBI Taxonomy" id="2949085"/>
    <lineage>
        <taxon>Bacteria</taxon>
        <taxon>Pseudomonadati</taxon>
        <taxon>Bacteroidota</taxon>
        <taxon>Flavobacteriia</taxon>
        <taxon>Flavobacteriales</taxon>
        <taxon>Flavobacteriaceae</taxon>
        <taxon>Flavobacterium</taxon>
    </lineage>
</organism>
<comment type="caution">
    <text evidence="1">The sequence shown here is derived from an EMBL/GenBank/DDBJ whole genome shotgun (WGS) entry which is preliminary data.</text>
</comment>
<sequence>MGLIFLKNSKVGMFFLISISFISCKSYQKIGGENSNYIPYYLKVYEADSLFLVKNYSSAYEKYDSLFKYYEPINMPLYFEFENYLKAGLLSNKKKNFKNEFKKIVTNYGYTNKNIEKDTLLQILALRFKKSKKDIEKWQKQYSSKLDTSYRYQLTLMNFNDQKVRNQKPLNWDEVAKIDKQNDSILRQMINVIGYPNFKNVGSFRKLNEDEKKVDLGVEVLLNHFTSSEESFEFYNQILPNHIKKGECLPKDYAHLIDRYCNKNSKDSFFYFITFNHDFKNNPSLVRIINERRKKNGLPSIEYERIWFEERLMKM</sequence>
<dbReference type="PROSITE" id="PS51257">
    <property type="entry name" value="PROKAR_LIPOPROTEIN"/>
    <property type="match status" value="1"/>
</dbReference>
<accession>A0ABT0TE22</accession>
<reference evidence="1 2" key="1">
    <citation type="submission" date="2022-05" db="EMBL/GenBank/DDBJ databases">
        <title>Flavobacterium sp., isolated from activated sludge.</title>
        <authorList>
            <person name="Ran Q."/>
        </authorList>
    </citation>
    <scope>NUCLEOTIDE SEQUENCE [LARGE SCALE GENOMIC DNA]</scope>
    <source>
        <strain evidence="1 2">HXWNR69</strain>
    </source>
</reference>
<gene>
    <name evidence="1" type="ORF">NAT47_01870</name>
</gene>
<dbReference type="EMBL" id="JAMLJN010000001">
    <property type="protein sequence ID" value="MCL9769152.1"/>
    <property type="molecule type" value="Genomic_DNA"/>
</dbReference>
<evidence type="ECO:0000313" key="1">
    <source>
        <dbReference type="EMBL" id="MCL9769152.1"/>
    </source>
</evidence>
<protein>
    <recommendedName>
        <fullName evidence="3">Lipoprotein</fullName>
    </recommendedName>
</protein>
<proteinExistence type="predicted"/>
<keyword evidence="2" id="KW-1185">Reference proteome</keyword>
<dbReference type="Proteomes" id="UP001203342">
    <property type="component" value="Unassembled WGS sequence"/>
</dbReference>